<dbReference type="SUPFAM" id="SSF53335">
    <property type="entry name" value="S-adenosyl-L-methionine-dependent methyltransferases"/>
    <property type="match status" value="1"/>
</dbReference>
<accession>A0A0F9YGI6</accession>
<sequence length="493" mass="55979">MIDPEVFRTSREVGRAKLAAEEARNSFGYWIDVPNDWESYSSPEDLILFLGIHLTHRQMFNEIIEDLGPLPAAECEWVERYVKFYERIARLLCTTGQRVDLKHDIAETLVDWRIIQSFKELPCKVLDFGAGCCRQGASAFLRSPDMIYTAIDATLAAYTLQNLVLSYFDTLEEKGSFYDFLDFEKSGRPLPDIARAFPGDRFHIPTWLAEANVPKDFYDVIIAAHVHNELSGPDFLRLVNCVDKSLARDGILYVRSELTIGDTRDYMDAVDLHGIALLDELHKRKIVPVWCRFISGYLTTVFARVDSREFKNAKKSGDPDNQFHHFSKSMHISAKAAENYLQRSAAALVEADCKTVIICSEDQYGGPFLKRLVKAAIKLPKTNAYSATLKSIEGLSETREYAAADILGPNQKRILNEIKAYDPQAIVIASQQYPAIEPLLSQAMPNRSFALRRYYWYPVVFLHRNSLSGADAVFNRPILSPEDLPKEAELLRS</sequence>
<proteinExistence type="predicted"/>
<dbReference type="EMBL" id="LAZR01000003">
    <property type="protein sequence ID" value="KKO11337.1"/>
    <property type="molecule type" value="Genomic_DNA"/>
</dbReference>
<dbReference type="AlphaFoldDB" id="A0A0F9YGI6"/>
<comment type="caution">
    <text evidence="1">The sequence shown here is derived from an EMBL/GenBank/DDBJ whole genome shotgun (WGS) entry which is preliminary data.</text>
</comment>
<name>A0A0F9YGI6_9ZZZZ</name>
<organism evidence="1">
    <name type="scientific">marine sediment metagenome</name>
    <dbReference type="NCBI Taxonomy" id="412755"/>
    <lineage>
        <taxon>unclassified sequences</taxon>
        <taxon>metagenomes</taxon>
        <taxon>ecological metagenomes</taxon>
    </lineage>
</organism>
<gene>
    <name evidence="1" type="ORF">LCGC14_0018180</name>
</gene>
<dbReference type="InterPro" id="IPR029063">
    <property type="entry name" value="SAM-dependent_MTases_sf"/>
</dbReference>
<reference evidence="1" key="1">
    <citation type="journal article" date="2015" name="Nature">
        <title>Complex archaea that bridge the gap between prokaryotes and eukaryotes.</title>
        <authorList>
            <person name="Spang A."/>
            <person name="Saw J.H."/>
            <person name="Jorgensen S.L."/>
            <person name="Zaremba-Niedzwiedzka K."/>
            <person name="Martijn J."/>
            <person name="Lind A.E."/>
            <person name="van Eijk R."/>
            <person name="Schleper C."/>
            <person name="Guy L."/>
            <person name="Ettema T.J."/>
        </authorList>
    </citation>
    <scope>NUCLEOTIDE SEQUENCE</scope>
</reference>
<protein>
    <submittedName>
        <fullName evidence="1">Uncharacterized protein</fullName>
    </submittedName>
</protein>
<evidence type="ECO:0000313" key="1">
    <source>
        <dbReference type="EMBL" id="KKO11337.1"/>
    </source>
</evidence>